<proteinExistence type="predicted"/>
<evidence type="ECO:0008006" key="4">
    <source>
        <dbReference type="Google" id="ProtNLM"/>
    </source>
</evidence>
<feature type="transmembrane region" description="Helical" evidence="1">
    <location>
        <begin position="38"/>
        <end position="59"/>
    </location>
</feature>
<organism evidence="2 3">
    <name type="scientific">Haloactinopolyspora alba</name>
    <dbReference type="NCBI Taxonomy" id="648780"/>
    <lineage>
        <taxon>Bacteria</taxon>
        <taxon>Bacillati</taxon>
        <taxon>Actinomycetota</taxon>
        <taxon>Actinomycetes</taxon>
        <taxon>Jiangellales</taxon>
        <taxon>Jiangellaceae</taxon>
        <taxon>Haloactinopolyspora</taxon>
    </lineage>
</organism>
<evidence type="ECO:0000313" key="2">
    <source>
        <dbReference type="EMBL" id="PSL02725.1"/>
    </source>
</evidence>
<evidence type="ECO:0000313" key="3">
    <source>
        <dbReference type="Proteomes" id="UP000243528"/>
    </source>
</evidence>
<feature type="transmembrane region" description="Helical" evidence="1">
    <location>
        <begin position="7"/>
        <end position="26"/>
    </location>
</feature>
<comment type="caution">
    <text evidence="2">The sequence shown here is derived from an EMBL/GenBank/DDBJ whole genome shotgun (WGS) entry which is preliminary data.</text>
</comment>
<name>A0A2P8DZS6_9ACTN</name>
<keyword evidence="1" id="KW-0472">Membrane</keyword>
<reference evidence="2 3" key="1">
    <citation type="submission" date="2018-03" db="EMBL/GenBank/DDBJ databases">
        <title>Genomic Encyclopedia of Archaeal and Bacterial Type Strains, Phase II (KMG-II): from individual species to whole genera.</title>
        <authorList>
            <person name="Goeker M."/>
        </authorList>
    </citation>
    <scope>NUCLEOTIDE SEQUENCE [LARGE SCALE GENOMIC DNA]</scope>
    <source>
        <strain evidence="2 3">DSM 45211</strain>
    </source>
</reference>
<protein>
    <recommendedName>
        <fullName evidence="4">DUF2510 domain-containing protein</fullName>
    </recommendedName>
</protein>
<evidence type="ECO:0000256" key="1">
    <source>
        <dbReference type="SAM" id="Phobius"/>
    </source>
</evidence>
<dbReference type="EMBL" id="PYGE01000009">
    <property type="protein sequence ID" value="PSL02725.1"/>
    <property type="molecule type" value="Genomic_DNA"/>
</dbReference>
<keyword evidence="1" id="KW-0812">Transmembrane</keyword>
<keyword evidence="1" id="KW-1133">Transmembrane helix</keyword>
<dbReference type="AlphaFoldDB" id="A0A2P8DZS6"/>
<dbReference type="RefSeq" id="WP_106537734.1">
    <property type="nucleotide sequence ID" value="NZ_PYGE01000009.1"/>
</dbReference>
<sequence>MRALENNWGWWLFMVGLVATGAYLGLESRSGDDEASAAAEAVAGAAGSLGLLTTIVGVADAFSNRHAASGASSPEEPVGTWYPDPYGWAELRYHDGTRWTAWTWSAAHTTTWPELR</sequence>
<keyword evidence="3" id="KW-1185">Reference proteome</keyword>
<dbReference type="Proteomes" id="UP000243528">
    <property type="component" value="Unassembled WGS sequence"/>
</dbReference>
<gene>
    <name evidence="2" type="ORF">CLV30_10931</name>
</gene>
<accession>A0A2P8DZS6</accession>